<name>E4ZIP5_LEPMJ</name>
<dbReference type="EMBL" id="FP929065">
    <property type="protein sequence ID" value="CBX91066.1"/>
    <property type="molecule type" value="Genomic_DNA"/>
</dbReference>
<evidence type="ECO:0000313" key="2">
    <source>
        <dbReference type="Proteomes" id="UP000002668"/>
    </source>
</evidence>
<sequence length="80" mass="9259">MFFAAPKIAVYELRTQKASNMISMSSLFHPSLKWRPYLRPSHLYQQTPDETSKCRMLQTLVGGLSVESWDLGVQALFFEF</sequence>
<dbReference type="VEuPathDB" id="FungiDB:LEMA_P061000.1"/>
<keyword evidence="2" id="KW-1185">Reference proteome</keyword>
<dbReference type="HOGENOM" id="CLU_2590183_0_0_1"/>
<gene>
    <name evidence="1" type="ORF">LEMA_P061000.1</name>
</gene>
<protein>
    <submittedName>
        <fullName evidence="1">Predicted protein</fullName>
    </submittedName>
</protein>
<dbReference type="Proteomes" id="UP000002668">
    <property type="component" value="Genome"/>
</dbReference>
<evidence type="ECO:0000313" key="1">
    <source>
        <dbReference type="EMBL" id="CBX91066.1"/>
    </source>
</evidence>
<dbReference type="InParanoid" id="E4ZIP5"/>
<accession>E4ZIP5</accession>
<dbReference type="AlphaFoldDB" id="E4ZIP5"/>
<organism evidence="2">
    <name type="scientific">Leptosphaeria maculans (strain JN3 / isolate v23.1.3 / race Av1-4-5-6-7-8)</name>
    <name type="common">Blackleg fungus</name>
    <name type="synonym">Phoma lingam</name>
    <dbReference type="NCBI Taxonomy" id="985895"/>
    <lineage>
        <taxon>Eukaryota</taxon>
        <taxon>Fungi</taxon>
        <taxon>Dikarya</taxon>
        <taxon>Ascomycota</taxon>
        <taxon>Pezizomycotina</taxon>
        <taxon>Dothideomycetes</taxon>
        <taxon>Pleosporomycetidae</taxon>
        <taxon>Pleosporales</taxon>
        <taxon>Pleosporineae</taxon>
        <taxon>Leptosphaeriaceae</taxon>
        <taxon>Plenodomus</taxon>
        <taxon>Plenodomus lingam/Leptosphaeria maculans species complex</taxon>
    </lineage>
</organism>
<proteinExistence type="predicted"/>
<reference evidence="2" key="1">
    <citation type="journal article" date="2011" name="Nat. Commun.">
        <title>Effector diversification within compartments of the Leptosphaeria maculans genome affected by Repeat-Induced Point mutations.</title>
        <authorList>
            <person name="Rouxel T."/>
            <person name="Grandaubert J."/>
            <person name="Hane J.K."/>
            <person name="Hoede C."/>
            <person name="van de Wouw A.P."/>
            <person name="Couloux A."/>
            <person name="Dominguez V."/>
            <person name="Anthouard V."/>
            <person name="Bally P."/>
            <person name="Bourras S."/>
            <person name="Cozijnsen A.J."/>
            <person name="Ciuffetti L.M."/>
            <person name="Degrave A."/>
            <person name="Dilmaghani A."/>
            <person name="Duret L."/>
            <person name="Fudal I."/>
            <person name="Goodwin S.B."/>
            <person name="Gout L."/>
            <person name="Glaser N."/>
            <person name="Linglin J."/>
            <person name="Kema G.H.J."/>
            <person name="Lapalu N."/>
            <person name="Lawrence C.B."/>
            <person name="May K."/>
            <person name="Meyer M."/>
            <person name="Ollivier B."/>
            <person name="Poulain J."/>
            <person name="Schoch C.L."/>
            <person name="Simon A."/>
            <person name="Spatafora J.W."/>
            <person name="Stachowiak A."/>
            <person name="Turgeon B.G."/>
            <person name="Tyler B.M."/>
            <person name="Vincent D."/>
            <person name="Weissenbach J."/>
            <person name="Amselem J."/>
            <person name="Quesneville H."/>
            <person name="Oliver R.P."/>
            <person name="Wincker P."/>
            <person name="Balesdent M.-H."/>
            <person name="Howlett B.J."/>
        </authorList>
    </citation>
    <scope>NUCLEOTIDE SEQUENCE [LARGE SCALE GENOMIC DNA]</scope>
    <source>
        <strain evidence="2">JN3 / isolate v23.1.3 / race Av1-4-5-6-7-8</strain>
    </source>
</reference>